<feature type="chain" id="PRO_5045627928" description="Endosialidase-like protein" evidence="2">
    <location>
        <begin position="27"/>
        <end position="340"/>
    </location>
</feature>
<keyword evidence="2" id="KW-0732">Signal</keyword>
<keyword evidence="4" id="KW-1185">Reference proteome</keyword>
<evidence type="ECO:0008006" key="5">
    <source>
        <dbReference type="Google" id="ProtNLM"/>
    </source>
</evidence>
<evidence type="ECO:0000256" key="1">
    <source>
        <dbReference type="SAM" id="Coils"/>
    </source>
</evidence>
<dbReference type="EMBL" id="BAABDU010000005">
    <property type="protein sequence ID" value="GAA3774525.1"/>
    <property type="molecule type" value="Genomic_DNA"/>
</dbReference>
<organism evidence="3 4">
    <name type="scientific">Flavobacterium ginsengiterrae</name>
    <dbReference type="NCBI Taxonomy" id="871695"/>
    <lineage>
        <taxon>Bacteria</taxon>
        <taxon>Pseudomonadati</taxon>
        <taxon>Bacteroidota</taxon>
        <taxon>Flavobacteriia</taxon>
        <taxon>Flavobacteriales</taxon>
        <taxon>Flavobacteriaceae</taxon>
        <taxon>Flavobacterium</taxon>
    </lineage>
</organism>
<feature type="coiled-coil region" evidence="1">
    <location>
        <begin position="302"/>
        <end position="336"/>
    </location>
</feature>
<proteinExistence type="predicted"/>
<protein>
    <recommendedName>
        <fullName evidence="5">Endosialidase-like protein</fullName>
    </recommendedName>
</protein>
<name>A0ABP7GS68_9FLAO</name>
<evidence type="ECO:0000313" key="3">
    <source>
        <dbReference type="EMBL" id="GAA3774525.1"/>
    </source>
</evidence>
<gene>
    <name evidence="3" type="ORF">GCM10022423_31520</name>
</gene>
<keyword evidence="1" id="KW-0175">Coiled coil</keyword>
<dbReference type="Proteomes" id="UP001500748">
    <property type="component" value="Unassembled WGS sequence"/>
</dbReference>
<evidence type="ECO:0000313" key="4">
    <source>
        <dbReference type="Proteomes" id="UP001500748"/>
    </source>
</evidence>
<reference evidence="4" key="1">
    <citation type="journal article" date="2019" name="Int. J. Syst. Evol. Microbiol.">
        <title>The Global Catalogue of Microorganisms (GCM) 10K type strain sequencing project: providing services to taxonomists for standard genome sequencing and annotation.</title>
        <authorList>
            <consortium name="The Broad Institute Genomics Platform"/>
            <consortium name="The Broad Institute Genome Sequencing Center for Infectious Disease"/>
            <person name="Wu L."/>
            <person name="Ma J."/>
        </authorList>
    </citation>
    <scope>NUCLEOTIDE SEQUENCE [LARGE SCALE GENOMIC DNA]</scope>
    <source>
        <strain evidence="4">JCM 17337</strain>
    </source>
</reference>
<comment type="caution">
    <text evidence="3">The sequence shown here is derived from an EMBL/GenBank/DDBJ whole genome shotgun (WGS) entry which is preliminary data.</text>
</comment>
<sequence length="340" mass="37573">MKKLKINNMKKTCLLLILFVSQINFAQNTYPFPANGNVGIGTNNPSAPLDVFGVIKNQTSNALYNENLRLLPSTANDHSTIALGAVNNVSGTGEGQWTLIRYPAQNNYMFGMRYNSTDLFNILNNGNIGIGIVNPNHKLEVSGSGLFQGVITSSISDAGGGKIQLQNPSKISNGAASTWAIYNMTGPYGNSLQFWAYDNLGCGTGLCDNRFTMMDNGNVGIGSGNPQNKLDVNGTIHSREVKVDLKEWPDFVFKKEYILPTLEEVEKHIAEKGHLENIPSEEEVLKNGINLGEMNSKLLQKIEELTLYVIEQNKRLDKVEKENEELKKEIILSKNNSMRN</sequence>
<feature type="signal peptide" evidence="2">
    <location>
        <begin position="1"/>
        <end position="26"/>
    </location>
</feature>
<evidence type="ECO:0000256" key="2">
    <source>
        <dbReference type="SAM" id="SignalP"/>
    </source>
</evidence>
<accession>A0ABP7GS68</accession>